<reference evidence="1 2" key="1">
    <citation type="submission" date="2016-09" db="EMBL/GenBank/DDBJ databases">
        <authorList>
            <person name="Capua I."/>
            <person name="De Benedictis P."/>
            <person name="Joannis T."/>
            <person name="Lombin L.H."/>
            <person name="Cattoli G."/>
        </authorList>
    </citation>
    <scope>NUCLEOTIDE SEQUENCE [LARGE SCALE GENOMIC DNA]</scope>
    <source>
        <strain evidence="1 2">GluBS11</strain>
    </source>
</reference>
<dbReference type="RefSeq" id="WP_091236580.1">
    <property type="nucleotide sequence ID" value="NZ_FMKA01000036.1"/>
</dbReference>
<accession>A0A1D3TXX7</accession>
<dbReference type="OrthoDB" id="9792518at2"/>
<dbReference type="InterPro" id="IPR036412">
    <property type="entry name" value="HAD-like_sf"/>
</dbReference>
<dbReference type="SUPFAM" id="SSF56784">
    <property type="entry name" value="HAD-like"/>
    <property type="match status" value="1"/>
</dbReference>
<dbReference type="STRING" id="1619234.SAMN05421730_103611"/>
<dbReference type="InterPro" id="IPR023198">
    <property type="entry name" value="PGP-like_dom2"/>
</dbReference>
<dbReference type="InterPro" id="IPR041492">
    <property type="entry name" value="HAD_2"/>
</dbReference>
<dbReference type="Gene3D" id="3.40.50.1000">
    <property type="entry name" value="HAD superfamily/HAD-like"/>
    <property type="match status" value="1"/>
</dbReference>
<dbReference type="SFLD" id="SFLDS00003">
    <property type="entry name" value="Haloacid_Dehalogenase"/>
    <property type="match status" value="1"/>
</dbReference>
<dbReference type="Gene3D" id="1.10.150.240">
    <property type="entry name" value="Putative phosphatase, domain 2"/>
    <property type="match status" value="1"/>
</dbReference>
<sequence length="218" mass="24578">MYDYILFDLDGTLTNPKEGITKCIQYALSYMGIEEPDLNNLTRFIGPPLHTAFMEYYGFDEAAAWTAVKRYRERFGTIGVYENEVFQGISDLLGQLKQNSMILAVATSKPEIFMSKILEKYDLKKYFDVAAGSELDGMRTEKADVIEEALRRLSISDKERSRVIMVGDRKYDIEGAKACGIHSVGVEFGFAEENELESAGADYVVSSVDELKKLLLNN</sequence>
<dbReference type="InterPro" id="IPR050155">
    <property type="entry name" value="HAD-like_hydrolase_sf"/>
</dbReference>
<dbReference type="CDD" id="cd04302">
    <property type="entry name" value="HAD_5NT"/>
    <property type="match status" value="1"/>
</dbReference>
<dbReference type="Pfam" id="PF13419">
    <property type="entry name" value="HAD_2"/>
    <property type="match status" value="1"/>
</dbReference>
<dbReference type="PANTHER" id="PTHR43434:SF20">
    <property type="entry name" value="5'-NUCLEOTIDASE"/>
    <property type="match status" value="1"/>
</dbReference>
<name>A0A1D3TXX7_9FIRM</name>
<dbReference type="Proteomes" id="UP000199315">
    <property type="component" value="Unassembled WGS sequence"/>
</dbReference>
<dbReference type="EMBL" id="FMKA01000036">
    <property type="protein sequence ID" value="SCP99255.1"/>
    <property type="molecule type" value="Genomic_DNA"/>
</dbReference>
<dbReference type="PANTHER" id="PTHR43434">
    <property type="entry name" value="PHOSPHOGLYCOLATE PHOSPHATASE"/>
    <property type="match status" value="1"/>
</dbReference>
<dbReference type="InterPro" id="IPR023214">
    <property type="entry name" value="HAD_sf"/>
</dbReference>
<protein>
    <submittedName>
        <fullName evidence="1">Phosphoglycolate phosphatase</fullName>
    </submittedName>
</protein>
<dbReference type="SFLD" id="SFLDG01129">
    <property type="entry name" value="C1.5:_HAD__Beta-PGM__Phosphata"/>
    <property type="match status" value="1"/>
</dbReference>
<dbReference type="AlphaFoldDB" id="A0A1D3TXX7"/>
<gene>
    <name evidence="1" type="ORF">SAMN05421730_103611</name>
</gene>
<dbReference type="SFLD" id="SFLDG01135">
    <property type="entry name" value="C1.5.6:_HAD__Beta-PGM__Phospha"/>
    <property type="match status" value="1"/>
</dbReference>
<keyword evidence="2" id="KW-1185">Reference proteome</keyword>
<dbReference type="FunFam" id="3.40.50.1000:FF:000022">
    <property type="entry name" value="Phosphoglycolate phosphatase"/>
    <property type="match status" value="1"/>
</dbReference>
<organism evidence="1 2">
    <name type="scientific">Anaerobium acetethylicum</name>
    <dbReference type="NCBI Taxonomy" id="1619234"/>
    <lineage>
        <taxon>Bacteria</taxon>
        <taxon>Bacillati</taxon>
        <taxon>Bacillota</taxon>
        <taxon>Clostridia</taxon>
        <taxon>Lachnospirales</taxon>
        <taxon>Lachnospiraceae</taxon>
        <taxon>Anaerobium</taxon>
    </lineage>
</organism>
<dbReference type="GO" id="GO:0005829">
    <property type="term" value="C:cytosol"/>
    <property type="evidence" value="ECO:0007669"/>
    <property type="project" value="TreeGrafter"/>
</dbReference>
<evidence type="ECO:0000313" key="2">
    <source>
        <dbReference type="Proteomes" id="UP000199315"/>
    </source>
</evidence>
<evidence type="ECO:0000313" key="1">
    <source>
        <dbReference type="EMBL" id="SCP99255.1"/>
    </source>
</evidence>
<proteinExistence type="predicted"/>
<dbReference type="GO" id="GO:0004713">
    <property type="term" value="F:protein tyrosine kinase activity"/>
    <property type="evidence" value="ECO:0007669"/>
    <property type="project" value="TreeGrafter"/>
</dbReference>